<dbReference type="eggNOG" id="ENOG50335VC">
    <property type="taxonomic scope" value="Bacteria"/>
</dbReference>
<dbReference type="STRING" id="399739.Pmen_3960"/>
<feature type="region of interest" description="Disordered" evidence="1">
    <location>
        <begin position="468"/>
        <end position="492"/>
    </location>
</feature>
<evidence type="ECO:0000313" key="2">
    <source>
        <dbReference type="EMBL" id="ABP86707.1"/>
    </source>
</evidence>
<dbReference type="HOGENOM" id="CLU_043476_0_0_6"/>
<dbReference type="KEGG" id="pmy:Pmen_3960"/>
<proteinExistence type="predicted"/>
<accession>A4XZE1</accession>
<gene>
    <name evidence="2" type="ordered locus">Pmen_3960</name>
</gene>
<organism evidence="2">
    <name type="scientific">Ectopseudomonas mendocina (strain ymp)</name>
    <name type="common">Pseudomonas mendocina</name>
    <dbReference type="NCBI Taxonomy" id="399739"/>
    <lineage>
        <taxon>Bacteria</taxon>
        <taxon>Pseudomonadati</taxon>
        <taxon>Pseudomonadota</taxon>
        <taxon>Gammaproteobacteria</taxon>
        <taxon>Pseudomonadales</taxon>
        <taxon>Pseudomonadaceae</taxon>
        <taxon>Ectopseudomonas</taxon>
    </lineage>
</organism>
<evidence type="ECO:0000256" key="1">
    <source>
        <dbReference type="SAM" id="MobiDB-lite"/>
    </source>
</evidence>
<feature type="region of interest" description="Disordered" evidence="1">
    <location>
        <begin position="362"/>
        <end position="383"/>
    </location>
</feature>
<dbReference type="AlphaFoldDB" id="A4XZE1"/>
<protein>
    <submittedName>
        <fullName evidence="2">Uncharacterized protein</fullName>
    </submittedName>
</protein>
<reference evidence="2" key="1">
    <citation type="submission" date="2007-04" db="EMBL/GenBank/DDBJ databases">
        <title>Complete sequence of Pseudomonas mendocina ymp.</title>
        <authorList>
            <consortium name="US DOE Joint Genome Institute"/>
            <person name="Copeland A."/>
            <person name="Lucas S."/>
            <person name="Lapidus A."/>
            <person name="Barry K."/>
            <person name="Glavina del Rio T."/>
            <person name="Dalin E."/>
            <person name="Tice H."/>
            <person name="Pitluck S."/>
            <person name="Kiss H."/>
            <person name="Brettin T."/>
            <person name="Detter J.C."/>
            <person name="Bruce D."/>
            <person name="Han C."/>
            <person name="Schmutz J."/>
            <person name="Larimer F."/>
            <person name="Land M."/>
            <person name="Hauser L."/>
            <person name="Kyrpides N."/>
            <person name="Mikhailova N."/>
            <person name="Hersman L."/>
            <person name="Dubois J."/>
            <person name="Maurice P."/>
            <person name="Richardson P."/>
        </authorList>
    </citation>
    <scope>NUCLEOTIDE SEQUENCE [LARGE SCALE GENOMIC DNA]</scope>
    <source>
        <strain evidence="2">Ymp</strain>
    </source>
</reference>
<dbReference type="EMBL" id="CP000680">
    <property type="protein sequence ID" value="ABP86707.1"/>
    <property type="molecule type" value="Genomic_DNA"/>
</dbReference>
<name>A4XZE1_ECTM1</name>
<sequence length="573" mass="61865">MLIGAQPLASGPLAVALGSTYEPVYVVRGQAFNWRVRLLVDGVDLTSQVTGTLDVDREEGAAAVAGFVLYLPPGPVVPDDWKGKPVQLDFISRNRDGVINEARLFTGRLEMPEWDPTWRLLACDCSDQLQQRIEGMSVEAIDALTGGVWSADLFEPTAGRSRWDYAQERMESRAASLDCSVEGVPRVTPWAAAVTPHFVFGLGSTLFETVQIDLQPLGAATNRLEIDAAYRYPRLWQHVQAFTWSHPEYGSSGIPGFCQWRTWTSELPTTDMIESAVTGAGLTMVGQVGGFKLPLSLGNPCGDGVAWINQFDNLWLSAVASGGRRWTQQVTENYKLVLTATGGDAEATQVIARDSGNVAIENSAADEWESGKPDGTGSTDLAEEPRRIAALQTLLRGGAVELLSAHRGTTLSWQVPTDLALGVDLVHTLRLEDRALAQGKCRRIQHRIDIEGGTAVTTLSVAISRGGGVSDALTTPSRPDTSLPPLPPGGGGLPTQLGGRLNDPISGAPIEPYNDARLGFSGNWDVADDLTAPKFPRRFDVEAAEIPEIYRDERTGQVTVNYRVGIPNDLLEL</sequence>